<name>A0ABU0HBC7_9HYPH</name>
<accession>A0ABU0HBC7</accession>
<proteinExistence type="predicted"/>
<comment type="caution">
    <text evidence="1">The sequence shown here is derived from an EMBL/GenBank/DDBJ whole genome shotgun (WGS) entry which is preliminary data.</text>
</comment>
<sequence length="45" mass="4860">MTELAEGRSRVPGPNFEKPVAFAVRLPRDIVARTGIGRLTRLPGG</sequence>
<dbReference type="Proteomes" id="UP001241603">
    <property type="component" value="Unassembled WGS sequence"/>
</dbReference>
<protein>
    <submittedName>
        <fullName evidence="1">Uncharacterized protein</fullName>
    </submittedName>
</protein>
<gene>
    <name evidence="1" type="ORF">QO014_003981</name>
</gene>
<keyword evidence="2" id="KW-1185">Reference proteome</keyword>
<reference evidence="1 2" key="1">
    <citation type="submission" date="2023-07" db="EMBL/GenBank/DDBJ databases">
        <title>Genomic Encyclopedia of Type Strains, Phase IV (KMG-IV): sequencing the most valuable type-strain genomes for metagenomic binning, comparative biology and taxonomic classification.</title>
        <authorList>
            <person name="Goeker M."/>
        </authorList>
    </citation>
    <scope>NUCLEOTIDE SEQUENCE [LARGE SCALE GENOMIC DNA]</scope>
    <source>
        <strain evidence="1 2">B6-8</strain>
    </source>
</reference>
<dbReference type="RefSeq" id="WP_266350470.1">
    <property type="nucleotide sequence ID" value="NZ_JAPKNG010000006.1"/>
</dbReference>
<organism evidence="1 2">
    <name type="scientific">Kaistia dalseonensis</name>
    <dbReference type="NCBI Taxonomy" id="410840"/>
    <lineage>
        <taxon>Bacteria</taxon>
        <taxon>Pseudomonadati</taxon>
        <taxon>Pseudomonadota</taxon>
        <taxon>Alphaproteobacteria</taxon>
        <taxon>Hyphomicrobiales</taxon>
        <taxon>Kaistiaceae</taxon>
        <taxon>Kaistia</taxon>
    </lineage>
</organism>
<dbReference type="EMBL" id="JAUSVO010000006">
    <property type="protein sequence ID" value="MDQ0439575.1"/>
    <property type="molecule type" value="Genomic_DNA"/>
</dbReference>
<evidence type="ECO:0000313" key="2">
    <source>
        <dbReference type="Proteomes" id="UP001241603"/>
    </source>
</evidence>
<evidence type="ECO:0000313" key="1">
    <source>
        <dbReference type="EMBL" id="MDQ0439575.1"/>
    </source>
</evidence>